<dbReference type="Proteomes" id="UP001386955">
    <property type="component" value="Unassembled WGS sequence"/>
</dbReference>
<sequence>MIGERERVQVQGGGAPHGILVAVVVGIVVIVPFVMGEATTEAITELLSPLGLLLLPIILLLTIQFLSSDRGSFISALFSTGEPDTIHRLSGSPLGVTLFLFLILFLLYNRVSIFGPRDSDD</sequence>
<evidence type="ECO:0000313" key="2">
    <source>
        <dbReference type="EMBL" id="KAK7387913.1"/>
    </source>
</evidence>
<gene>
    <name evidence="2" type="ORF">VNO78_22711</name>
</gene>
<feature type="transmembrane region" description="Helical" evidence="1">
    <location>
        <begin position="46"/>
        <end position="66"/>
    </location>
</feature>
<keyword evidence="1" id="KW-0472">Membrane</keyword>
<evidence type="ECO:0008006" key="4">
    <source>
        <dbReference type="Google" id="ProtNLM"/>
    </source>
</evidence>
<keyword evidence="1" id="KW-1133">Transmembrane helix</keyword>
<name>A0AAN9XC20_PSOTE</name>
<evidence type="ECO:0000256" key="1">
    <source>
        <dbReference type="SAM" id="Phobius"/>
    </source>
</evidence>
<organism evidence="2 3">
    <name type="scientific">Psophocarpus tetragonolobus</name>
    <name type="common">Winged bean</name>
    <name type="synonym">Dolichos tetragonolobus</name>
    <dbReference type="NCBI Taxonomy" id="3891"/>
    <lineage>
        <taxon>Eukaryota</taxon>
        <taxon>Viridiplantae</taxon>
        <taxon>Streptophyta</taxon>
        <taxon>Embryophyta</taxon>
        <taxon>Tracheophyta</taxon>
        <taxon>Spermatophyta</taxon>
        <taxon>Magnoliopsida</taxon>
        <taxon>eudicotyledons</taxon>
        <taxon>Gunneridae</taxon>
        <taxon>Pentapetalae</taxon>
        <taxon>rosids</taxon>
        <taxon>fabids</taxon>
        <taxon>Fabales</taxon>
        <taxon>Fabaceae</taxon>
        <taxon>Papilionoideae</taxon>
        <taxon>50 kb inversion clade</taxon>
        <taxon>NPAAA clade</taxon>
        <taxon>indigoferoid/millettioid clade</taxon>
        <taxon>Phaseoleae</taxon>
        <taxon>Psophocarpus</taxon>
    </lineage>
</organism>
<proteinExistence type="predicted"/>
<accession>A0AAN9XC20</accession>
<dbReference type="AlphaFoldDB" id="A0AAN9XC20"/>
<dbReference type="EMBL" id="JAYMYS010000006">
    <property type="protein sequence ID" value="KAK7387913.1"/>
    <property type="molecule type" value="Genomic_DNA"/>
</dbReference>
<dbReference type="PANTHER" id="PTHR33306:SF1">
    <property type="entry name" value="EXPRESSED PROTEIN"/>
    <property type="match status" value="1"/>
</dbReference>
<keyword evidence="3" id="KW-1185">Reference proteome</keyword>
<protein>
    <recommendedName>
        <fullName evidence="4">Transmembrane protein</fullName>
    </recommendedName>
</protein>
<keyword evidence="1" id="KW-0812">Transmembrane</keyword>
<feature type="transmembrane region" description="Helical" evidence="1">
    <location>
        <begin position="15"/>
        <end position="34"/>
    </location>
</feature>
<feature type="transmembrane region" description="Helical" evidence="1">
    <location>
        <begin position="86"/>
        <end position="108"/>
    </location>
</feature>
<evidence type="ECO:0000313" key="3">
    <source>
        <dbReference type="Proteomes" id="UP001386955"/>
    </source>
</evidence>
<dbReference type="PANTHER" id="PTHR33306">
    <property type="entry name" value="EXPRESSED PROTEIN-RELATED-RELATED"/>
    <property type="match status" value="1"/>
</dbReference>
<comment type="caution">
    <text evidence="2">The sequence shown here is derived from an EMBL/GenBank/DDBJ whole genome shotgun (WGS) entry which is preliminary data.</text>
</comment>
<reference evidence="2 3" key="1">
    <citation type="submission" date="2024-01" db="EMBL/GenBank/DDBJ databases">
        <title>The genomes of 5 underutilized Papilionoideae crops provide insights into root nodulation and disease resistanc.</title>
        <authorList>
            <person name="Jiang F."/>
        </authorList>
    </citation>
    <scope>NUCLEOTIDE SEQUENCE [LARGE SCALE GENOMIC DNA]</scope>
    <source>
        <strain evidence="2">DUOXIRENSHENG_FW03</strain>
        <tissue evidence="2">Leaves</tissue>
    </source>
</reference>